<comment type="similarity">
    <text evidence="4">Belongs to the TIM16/PAM16 family.</text>
</comment>
<keyword evidence="5" id="KW-0813">Transport</keyword>
<keyword evidence="13" id="KW-0472">Membrane</keyword>
<evidence type="ECO:0000256" key="6">
    <source>
        <dbReference type="ARBA" id="ARBA00022723"/>
    </source>
</evidence>
<comment type="cofactor">
    <cofactor evidence="1">
        <name>Mn(2+)</name>
        <dbReference type="ChEBI" id="CHEBI:29035"/>
    </cofactor>
</comment>
<evidence type="ECO:0000256" key="7">
    <source>
        <dbReference type="ARBA" id="ARBA00022792"/>
    </source>
</evidence>
<keyword evidence="19" id="KW-1185">Reference proteome</keyword>
<evidence type="ECO:0000313" key="18">
    <source>
        <dbReference type="EMBL" id="RWS09962.1"/>
    </source>
</evidence>
<dbReference type="GO" id="GO:0005743">
    <property type="term" value="C:mitochondrial inner membrane"/>
    <property type="evidence" value="ECO:0007669"/>
    <property type="project" value="UniProtKB-SubCell"/>
</dbReference>
<evidence type="ECO:0000256" key="13">
    <source>
        <dbReference type="ARBA" id="ARBA00023136"/>
    </source>
</evidence>
<comment type="subcellular location">
    <subcellularLocation>
        <location evidence="3">Mitochondrion inner membrane</location>
        <topology evidence="3">Peripheral membrane protein</topology>
        <orientation evidence="3">Matrix side</orientation>
    </subcellularLocation>
</comment>
<comment type="caution">
    <text evidence="16">The sequence shown here is derived from an EMBL/GenBank/DDBJ whole genome shotgun (WGS) entry which is preliminary data.</text>
</comment>
<evidence type="ECO:0000256" key="2">
    <source>
        <dbReference type="ARBA" id="ARBA00001946"/>
    </source>
</evidence>
<dbReference type="Gene3D" id="1.10.287.110">
    <property type="entry name" value="DnaJ domain"/>
    <property type="match status" value="1"/>
</dbReference>
<dbReference type="Pfam" id="PF03656">
    <property type="entry name" value="Pam16"/>
    <property type="match status" value="1"/>
</dbReference>
<evidence type="ECO:0000256" key="14">
    <source>
        <dbReference type="ARBA" id="ARBA00023211"/>
    </source>
</evidence>
<sequence length="363" mass="40997">MVSETRLEHQRDECVFQAKYLAQIIVLGAQVVGRAFTRALKQEYAASQAAAGRRTSTENKSQSAANDVKLGISLDEAIQILNVDRKLDKEEVQKKFEHLFNINEKSKGGSFYLQSKTTINRAFVDQMRQMTTYSNGFNHDYFRNAIKEENIRKCIDTLNKFPAFKLRMASKTSTQSKAAVLVPFCVSNTNEPSIIVTLRSAKLLNHKWMISFPGGKESEEDGGDACKTAVRETVEEIGLDASAIKVIGTLNPVITSQRDSLVSTVLAIIDSEQLLKSREWEVNTHEVEKVFCIPLRKLCDEKHWRYTHWRNGWVTPVYIDDVCNGRDAPKIWGLTATLIYACLSALLPEAFKVSIPFRMPVLK</sequence>
<evidence type="ECO:0000256" key="8">
    <source>
        <dbReference type="ARBA" id="ARBA00022801"/>
    </source>
</evidence>
<dbReference type="Pfam" id="PF00293">
    <property type="entry name" value="NUDIX"/>
    <property type="match status" value="1"/>
</dbReference>
<evidence type="ECO:0000313" key="19">
    <source>
        <dbReference type="Proteomes" id="UP000285301"/>
    </source>
</evidence>
<evidence type="ECO:0000256" key="10">
    <source>
        <dbReference type="ARBA" id="ARBA00022927"/>
    </source>
</evidence>
<dbReference type="GO" id="GO:0010945">
    <property type="term" value="F:coenzyme A diphosphatase activity"/>
    <property type="evidence" value="ECO:0007669"/>
    <property type="project" value="InterPro"/>
</dbReference>
<dbReference type="InterPro" id="IPR036869">
    <property type="entry name" value="J_dom_sf"/>
</dbReference>
<dbReference type="Proteomes" id="UP000285301">
    <property type="component" value="Unassembled WGS sequence"/>
</dbReference>
<keyword evidence="8 16" id="KW-0378">Hydrolase</keyword>
<dbReference type="SUPFAM" id="SSF55811">
    <property type="entry name" value="Nudix"/>
    <property type="match status" value="1"/>
</dbReference>
<dbReference type="FunFam" id="1.10.287.110:FF:000006">
    <property type="entry name" value="Import inner membrane translocase subunit TIM16"/>
    <property type="match status" value="1"/>
</dbReference>
<dbReference type="PANTHER" id="PTHR12992">
    <property type="entry name" value="NUDIX HYDROLASE"/>
    <property type="match status" value="1"/>
</dbReference>
<comment type="cofactor">
    <cofactor evidence="2">
        <name>Mg(2+)</name>
        <dbReference type="ChEBI" id="CHEBI:18420"/>
    </cofactor>
</comment>
<dbReference type="InterPro" id="IPR000086">
    <property type="entry name" value="NUDIX_hydrolase_dom"/>
</dbReference>
<protein>
    <submittedName>
        <fullName evidence="16">DnaJ domain and NUDIX domain hydrolase-like protein</fullName>
    </submittedName>
</protein>
<keyword evidence="7" id="KW-0999">Mitochondrion inner membrane</keyword>
<gene>
    <name evidence="16" type="ORF">B4U79_06365</name>
    <name evidence="18" type="ORF">B4U79_15062</name>
    <name evidence="17" type="ORF">B4U79_15867</name>
</gene>
<reference evidence="16" key="2">
    <citation type="submission" date="2018-11" db="EMBL/GenBank/DDBJ databases">
        <title>Trombidioid mite genomics.</title>
        <authorList>
            <person name="Dong X."/>
        </authorList>
    </citation>
    <scope>NUCLEOTIDE SEQUENCE</scope>
    <source>
        <strain evidence="16">UoL-WK</strain>
    </source>
</reference>
<dbReference type="AlphaFoldDB" id="A0A3S3NNX9"/>
<evidence type="ECO:0000313" key="16">
    <source>
        <dbReference type="EMBL" id="RWS03185.1"/>
    </source>
</evidence>
<keyword evidence="14" id="KW-0464">Manganese</keyword>
<dbReference type="InterPro" id="IPR015797">
    <property type="entry name" value="NUDIX_hydrolase-like_dom_sf"/>
</dbReference>
<proteinExistence type="inferred from homology"/>
<dbReference type="EMBL" id="NCKU01002285">
    <property type="protein sequence ID" value="RWS09933.1"/>
    <property type="molecule type" value="Genomic_DNA"/>
</dbReference>
<feature type="domain" description="Nudix hydrolase" evidence="15">
    <location>
        <begin position="175"/>
        <end position="316"/>
    </location>
</feature>
<accession>A0A3S3NNX9</accession>
<keyword evidence="9" id="KW-0460">Magnesium</keyword>
<evidence type="ECO:0000256" key="4">
    <source>
        <dbReference type="ARBA" id="ARBA00008817"/>
    </source>
</evidence>
<evidence type="ECO:0000256" key="9">
    <source>
        <dbReference type="ARBA" id="ARBA00022842"/>
    </source>
</evidence>
<dbReference type="EMBL" id="NCKU01002273">
    <property type="protein sequence ID" value="RWS09962.1"/>
    <property type="molecule type" value="Genomic_DNA"/>
</dbReference>
<dbReference type="GO" id="GO:0046872">
    <property type="term" value="F:metal ion binding"/>
    <property type="evidence" value="ECO:0007669"/>
    <property type="project" value="UniProtKB-KW"/>
</dbReference>
<evidence type="ECO:0000256" key="1">
    <source>
        <dbReference type="ARBA" id="ARBA00001936"/>
    </source>
</evidence>
<keyword evidence="6" id="KW-0479">Metal-binding</keyword>
<dbReference type="CDD" id="cd03426">
    <property type="entry name" value="NUDIX_CoAse_Nudt7"/>
    <property type="match status" value="1"/>
</dbReference>
<keyword evidence="10" id="KW-0653">Protein transport</keyword>
<evidence type="ECO:0000259" key="15">
    <source>
        <dbReference type="PROSITE" id="PS51462"/>
    </source>
</evidence>
<organism evidence="16 19">
    <name type="scientific">Dinothrombium tinctorium</name>
    <dbReference type="NCBI Taxonomy" id="1965070"/>
    <lineage>
        <taxon>Eukaryota</taxon>
        <taxon>Metazoa</taxon>
        <taxon>Ecdysozoa</taxon>
        <taxon>Arthropoda</taxon>
        <taxon>Chelicerata</taxon>
        <taxon>Arachnida</taxon>
        <taxon>Acari</taxon>
        <taxon>Acariformes</taxon>
        <taxon>Trombidiformes</taxon>
        <taxon>Prostigmata</taxon>
        <taxon>Anystina</taxon>
        <taxon>Parasitengona</taxon>
        <taxon>Trombidioidea</taxon>
        <taxon>Trombidiidae</taxon>
        <taxon>Dinothrombium</taxon>
    </lineage>
</organism>
<evidence type="ECO:0000313" key="17">
    <source>
        <dbReference type="EMBL" id="RWS09933.1"/>
    </source>
</evidence>
<evidence type="ECO:0000256" key="12">
    <source>
        <dbReference type="ARBA" id="ARBA00023128"/>
    </source>
</evidence>
<dbReference type="Gene3D" id="3.90.79.10">
    <property type="entry name" value="Nucleoside Triphosphate Pyrophosphohydrolase"/>
    <property type="match status" value="1"/>
</dbReference>
<evidence type="ECO:0000256" key="3">
    <source>
        <dbReference type="ARBA" id="ARBA00004443"/>
    </source>
</evidence>
<dbReference type="InterPro" id="IPR045121">
    <property type="entry name" value="CoAse"/>
</dbReference>
<dbReference type="PANTHER" id="PTHR12992:SF11">
    <property type="entry name" value="MITOCHONDRIAL COENZYME A DIPHOSPHATASE NUDT8"/>
    <property type="match status" value="1"/>
</dbReference>
<keyword evidence="11" id="KW-0811">Translocation</keyword>
<dbReference type="EMBL" id="NCKU01006762">
    <property type="protein sequence ID" value="RWS03185.1"/>
    <property type="molecule type" value="Genomic_DNA"/>
</dbReference>
<evidence type="ECO:0000256" key="5">
    <source>
        <dbReference type="ARBA" id="ARBA00022448"/>
    </source>
</evidence>
<dbReference type="OrthoDB" id="10262892at2759"/>
<evidence type="ECO:0000256" key="11">
    <source>
        <dbReference type="ARBA" id="ARBA00023010"/>
    </source>
</evidence>
<dbReference type="GO" id="GO:0015031">
    <property type="term" value="P:protein transport"/>
    <property type="evidence" value="ECO:0007669"/>
    <property type="project" value="UniProtKB-KW"/>
</dbReference>
<reference evidence="16 19" key="1">
    <citation type="journal article" date="2018" name="Gigascience">
        <title>Genomes of trombidid mites reveal novel predicted allergens and laterally-transferred genes associated with secondary metabolism.</title>
        <authorList>
            <person name="Dong X."/>
            <person name="Chaisiri K."/>
            <person name="Xia D."/>
            <person name="Armstrong S.D."/>
            <person name="Fang Y."/>
            <person name="Donnelly M.J."/>
            <person name="Kadowaki T."/>
            <person name="McGarry J.W."/>
            <person name="Darby A.C."/>
            <person name="Makepeace B.L."/>
        </authorList>
    </citation>
    <scope>NUCLEOTIDE SEQUENCE [LARGE SCALE GENOMIC DNA]</scope>
    <source>
        <strain evidence="16">UoL-WK</strain>
    </source>
</reference>
<dbReference type="PROSITE" id="PS51462">
    <property type="entry name" value="NUDIX"/>
    <property type="match status" value="1"/>
</dbReference>
<keyword evidence="12" id="KW-0496">Mitochondrion</keyword>
<name>A0A3S3NNX9_9ACAR</name>